<name>A0A2G2Z442_CAPAN</name>
<reference evidence="2 3" key="1">
    <citation type="journal article" date="2014" name="Nat. Genet.">
        <title>Genome sequence of the hot pepper provides insights into the evolution of pungency in Capsicum species.</title>
        <authorList>
            <person name="Kim S."/>
            <person name="Park M."/>
            <person name="Yeom S.I."/>
            <person name="Kim Y.M."/>
            <person name="Lee J.M."/>
            <person name="Lee H.A."/>
            <person name="Seo E."/>
            <person name="Choi J."/>
            <person name="Cheong K."/>
            <person name="Kim K.T."/>
            <person name="Jung K."/>
            <person name="Lee G.W."/>
            <person name="Oh S.K."/>
            <person name="Bae C."/>
            <person name="Kim S.B."/>
            <person name="Lee H.Y."/>
            <person name="Kim S.Y."/>
            <person name="Kim M.S."/>
            <person name="Kang B.C."/>
            <person name="Jo Y.D."/>
            <person name="Yang H.B."/>
            <person name="Jeong H.J."/>
            <person name="Kang W.H."/>
            <person name="Kwon J.K."/>
            <person name="Shin C."/>
            <person name="Lim J.Y."/>
            <person name="Park J.H."/>
            <person name="Huh J.H."/>
            <person name="Kim J.S."/>
            <person name="Kim B.D."/>
            <person name="Cohen O."/>
            <person name="Paran I."/>
            <person name="Suh M.C."/>
            <person name="Lee S.B."/>
            <person name="Kim Y.K."/>
            <person name="Shin Y."/>
            <person name="Noh S.J."/>
            <person name="Park J."/>
            <person name="Seo Y.S."/>
            <person name="Kwon S.Y."/>
            <person name="Kim H.A."/>
            <person name="Park J.M."/>
            <person name="Kim H.J."/>
            <person name="Choi S.B."/>
            <person name="Bosland P.W."/>
            <person name="Reeves G."/>
            <person name="Jo S.H."/>
            <person name="Lee B.W."/>
            <person name="Cho H.T."/>
            <person name="Choi H.S."/>
            <person name="Lee M.S."/>
            <person name="Yu Y."/>
            <person name="Do Choi Y."/>
            <person name="Park B.S."/>
            <person name="van Deynze A."/>
            <person name="Ashrafi H."/>
            <person name="Hill T."/>
            <person name="Kim W.T."/>
            <person name="Pai H.S."/>
            <person name="Ahn H.K."/>
            <person name="Yeam I."/>
            <person name="Giovannoni J.J."/>
            <person name="Rose J.K."/>
            <person name="Sorensen I."/>
            <person name="Lee S.J."/>
            <person name="Kim R.W."/>
            <person name="Choi I.Y."/>
            <person name="Choi B.S."/>
            <person name="Lim J.S."/>
            <person name="Lee Y.H."/>
            <person name="Choi D."/>
        </authorList>
    </citation>
    <scope>NUCLEOTIDE SEQUENCE [LARGE SCALE GENOMIC DNA]</scope>
    <source>
        <strain evidence="3">cv. CM334</strain>
    </source>
</reference>
<feature type="region of interest" description="Disordered" evidence="1">
    <location>
        <begin position="88"/>
        <end position="112"/>
    </location>
</feature>
<organism evidence="2 3">
    <name type="scientific">Capsicum annuum</name>
    <name type="common">Capsicum pepper</name>
    <dbReference type="NCBI Taxonomy" id="4072"/>
    <lineage>
        <taxon>Eukaryota</taxon>
        <taxon>Viridiplantae</taxon>
        <taxon>Streptophyta</taxon>
        <taxon>Embryophyta</taxon>
        <taxon>Tracheophyta</taxon>
        <taxon>Spermatophyta</taxon>
        <taxon>Magnoliopsida</taxon>
        <taxon>eudicotyledons</taxon>
        <taxon>Gunneridae</taxon>
        <taxon>Pentapetalae</taxon>
        <taxon>asterids</taxon>
        <taxon>lamiids</taxon>
        <taxon>Solanales</taxon>
        <taxon>Solanaceae</taxon>
        <taxon>Solanoideae</taxon>
        <taxon>Capsiceae</taxon>
        <taxon>Capsicum</taxon>
    </lineage>
</organism>
<dbReference type="AlphaFoldDB" id="A0A2G2Z442"/>
<dbReference type="Gramene" id="PHT76739">
    <property type="protein sequence ID" value="PHT76739"/>
    <property type="gene ID" value="T459_20261"/>
</dbReference>
<evidence type="ECO:0000313" key="2">
    <source>
        <dbReference type="EMBL" id="PHT76739.1"/>
    </source>
</evidence>
<dbReference type="PANTHER" id="PTHR33785:SF12">
    <property type="entry name" value="DUF1685 FAMILY PROTEIN"/>
    <property type="match status" value="1"/>
</dbReference>
<evidence type="ECO:0000256" key="1">
    <source>
        <dbReference type="SAM" id="MobiDB-lite"/>
    </source>
</evidence>
<dbReference type="OMA" id="RMLRNWR"/>
<keyword evidence="3" id="KW-1185">Reference proteome</keyword>
<dbReference type="Pfam" id="PF07939">
    <property type="entry name" value="DUF1685"/>
    <property type="match status" value="1"/>
</dbReference>
<reference evidence="2 3" key="2">
    <citation type="journal article" date="2017" name="Genome Biol.">
        <title>New reference genome sequences of hot pepper reveal the massive evolution of plant disease-resistance genes by retroduplication.</title>
        <authorList>
            <person name="Kim S."/>
            <person name="Park J."/>
            <person name="Yeom S.I."/>
            <person name="Kim Y.M."/>
            <person name="Seo E."/>
            <person name="Kim K.T."/>
            <person name="Kim M.S."/>
            <person name="Lee J.M."/>
            <person name="Cheong K."/>
            <person name="Shin H.S."/>
            <person name="Kim S.B."/>
            <person name="Han K."/>
            <person name="Lee J."/>
            <person name="Park M."/>
            <person name="Lee H.A."/>
            <person name="Lee H.Y."/>
            <person name="Lee Y."/>
            <person name="Oh S."/>
            <person name="Lee J.H."/>
            <person name="Choi E."/>
            <person name="Choi E."/>
            <person name="Lee S.E."/>
            <person name="Jeon J."/>
            <person name="Kim H."/>
            <person name="Choi G."/>
            <person name="Song H."/>
            <person name="Lee J."/>
            <person name="Lee S.C."/>
            <person name="Kwon J.K."/>
            <person name="Lee H.Y."/>
            <person name="Koo N."/>
            <person name="Hong Y."/>
            <person name="Kim R.W."/>
            <person name="Kang W.H."/>
            <person name="Huh J.H."/>
            <person name="Kang B.C."/>
            <person name="Yang T.J."/>
            <person name="Lee Y.H."/>
            <person name="Bennetzen J.L."/>
            <person name="Choi D."/>
        </authorList>
    </citation>
    <scope>NUCLEOTIDE SEQUENCE [LARGE SCALE GENOMIC DNA]</scope>
    <source>
        <strain evidence="3">cv. CM334</strain>
    </source>
</reference>
<comment type="caution">
    <text evidence="2">The sequence shown here is derived from an EMBL/GenBank/DDBJ whole genome shotgun (WGS) entry which is preliminary data.</text>
</comment>
<dbReference type="PANTHER" id="PTHR33785">
    <property type="entry name" value="OS06G0550800 PROTEIN"/>
    <property type="match status" value="1"/>
</dbReference>
<dbReference type="EMBL" id="AYRZ02000007">
    <property type="protein sequence ID" value="PHT76739.1"/>
    <property type="molecule type" value="Genomic_DNA"/>
</dbReference>
<sequence>MEVEELLNLFDSCWFQKHLFSTVNPKITTILESNEQNLEPTTTNPVKSHKLGSACTQTVPLLCRRREAKQILENTSKLSRTPTVMVRSQSDQCLTSKDCTSNSEKSQSPSPISVLIEPKLQPILSGKEYNEFQFSSKAPEGVGKNWKKRKSKNSKSLSELEFEELKGFMDLGFEFSDKDKDSRLMTIIPGLRRLGKENEVEEINESGISRPHLSEAWDVWEEEKKMEEKKKKKNALKSWKINSDFGNEMEVKDQLKLWAHSVASTVR</sequence>
<gene>
    <name evidence="2" type="ORF">T459_20261</name>
</gene>
<feature type="compositionally biased region" description="Polar residues" evidence="1">
    <location>
        <begin position="88"/>
        <end position="111"/>
    </location>
</feature>
<proteinExistence type="predicted"/>
<protein>
    <submittedName>
        <fullName evidence="2">Uncharacterized protein</fullName>
    </submittedName>
</protein>
<dbReference type="Proteomes" id="UP000222542">
    <property type="component" value="Unassembled WGS sequence"/>
</dbReference>
<evidence type="ECO:0000313" key="3">
    <source>
        <dbReference type="Proteomes" id="UP000222542"/>
    </source>
</evidence>
<dbReference type="STRING" id="4072.A0A2G2Z442"/>
<dbReference type="InterPro" id="IPR012881">
    <property type="entry name" value="DUF1685"/>
</dbReference>
<accession>A0A2G2Z442</accession>